<feature type="transmembrane region" description="Helical" evidence="1">
    <location>
        <begin position="181"/>
        <end position="205"/>
    </location>
</feature>
<dbReference type="PANTHER" id="PTHR43685:SF11">
    <property type="entry name" value="GLYCOSYLTRANSFERASE TAGX-RELATED"/>
    <property type="match status" value="1"/>
</dbReference>
<name>A0A090AHV8_9GAMM</name>
<keyword evidence="1" id="KW-0472">Membrane</keyword>
<organism evidence="3 4">
    <name type="scientific">Thioploca ingrica</name>
    <dbReference type="NCBI Taxonomy" id="40754"/>
    <lineage>
        <taxon>Bacteria</taxon>
        <taxon>Pseudomonadati</taxon>
        <taxon>Pseudomonadota</taxon>
        <taxon>Gammaproteobacteria</taxon>
        <taxon>Thiotrichales</taxon>
        <taxon>Thiotrichaceae</taxon>
        <taxon>Thioploca</taxon>
    </lineage>
</organism>
<reference evidence="3" key="1">
    <citation type="journal article" date="2014" name="ISME J.">
        <title>Ecophysiology of Thioploca ingrica as revealed by the complete genome sequence supplemented with proteomic evidence.</title>
        <authorList>
            <person name="Kojima H."/>
            <person name="Ogura Y."/>
            <person name="Yamamoto N."/>
            <person name="Togashi T."/>
            <person name="Mori H."/>
            <person name="Watanabe T."/>
            <person name="Nemoto F."/>
            <person name="Kurokawa K."/>
            <person name="Hayashi T."/>
            <person name="Fukui M."/>
        </authorList>
    </citation>
    <scope>NUCLEOTIDE SEQUENCE [LARGE SCALE GENOMIC DNA]</scope>
</reference>
<dbReference type="Pfam" id="PF00535">
    <property type="entry name" value="Glycos_transf_2"/>
    <property type="match status" value="1"/>
</dbReference>
<dbReference type="AlphaFoldDB" id="A0A090AHV8"/>
<accession>A0A090AHV8</accession>
<dbReference type="EMBL" id="AP014633">
    <property type="protein sequence ID" value="BAP54325.1"/>
    <property type="molecule type" value="Genomic_DNA"/>
</dbReference>
<dbReference type="Gene3D" id="3.90.550.10">
    <property type="entry name" value="Spore Coat Polysaccharide Biosynthesis Protein SpsA, Chain A"/>
    <property type="match status" value="1"/>
</dbReference>
<dbReference type="InterPro" id="IPR029044">
    <property type="entry name" value="Nucleotide-diphossugar_trans"/>
</dbReference>
<keyword evidence="1" id="KW-1133">Transmembrane helix</keyword>
<evidence type="ECO:0000256" key="1">
    <source>
        <dbReference type="SAM" id="Phobius"/>
    </source>
</evidence>
<dbReference type="CDD" id="cd00761">
    <property type="entry name" value="Glyco_tranf_GTA_type"/>
    <property type="match status" value="1"/>
</dbReference>
<dbReference type="InterPro" id="IPR001173">
    <property type="entry name" value="Glyco_trans_2-like"/>
</dbReference>
<evidence type="ECO:0000313" key="3">
    <source>
        <dbReference type="EMBL" id="BAP54325.1"/>
    </source>
</evidence>
<evidence type="ECO:0000259" key="2">
    <source>
        <dbReference type="Pfam" id="PF00535"/>
    </source>
</evidence>
<keyword evidence="1" id="KW-0812">Transmembrane</keyword>
<feature type="domain" description="Glycosyltransferase 2-like" evidence="2">
    <location>
        <begin position="9"/>
        <end position="165"/>
    </location>
</feature>
<keyword evidence="4" id="KW-1185">Reference proteome</keyword>
<sequence length="281" mass="32983">MNANNPLVSVVIPTKDRSDKLPIAIESVLQQTYSNLEIIVVDDGSTVPVSLDFTDPRIKIIHLDKPKGVAAARNIALREAQGEFMCLLDDDDYYYPNKIEDQLNYLFQHPEVDIVYSLMEYNFWHKGKKETIIYKHALIYDMYNFKYCTNVIHNNSTLFRKRVLERISFDERLTKYTDTQFYMAASLCCVIHHLPVVVAVWNIGWGTHQITARRKFIKNYKNHTILCEIFRETIDSNPLYRKKFYRRLGIYALACGDIIGAFRAFKRMLPGYFSWRQVNKL</sequence>
<dbReference type="STRING" id="40754.THII_0028"/>
<dbReference type="Proteomes" id="UP000031623">
    <property type="component" value="Chromosome"/>
</dbReference>
<proteinExistence type="predicted"/>
<gene>
    <name evidence="3" type="ORF">THII_0028</name>
</gene>
<dbReference type="InterPro" id="IPR050834">
    <property type="entry name" value="Glycosyltransf_2"/>
</dbReference>
<dbReference type="SUPFAM" id="SSF53448">
    <property type="entry name" value="Nucleotide-diphospho-sugar transferases"/>
    <property type="match status" value="1"/>
</dbReference>
<dbReference type="HOGENOM" id="CLU_990232_0_0_6"/>
<keyword evidence="3" id="KW-0808">Transferase</keyword>
<evidence type="ECO:0000313" key="4">
    <source>
        <dbReference type="Proteomes" id="UP000031623"/>
    </source>
</evidence>
<dbReference type="KEGG" id="tig:THII_0028"/>
<dbReference type="GO" id="GO:0016740">
    <property type="term" value="F:transferase activity"/>
    <property type="evidence" value="ECO:0007669"/>
    <property type="project" value="UniProtKB-KW"/>
</dbReference>
<feature type="transmembrane region" description="Helical" evidence="1">
    <location>
        <begin position="248"/>
        <end position="265"/>
    </location>
</feature>
<dbReference type="PANTHER" id="PTHR43685">
    <property type="entry name" value="GLYCOSYLTRANSFERASE"/>
    <property type="match status" value="1"/>
</dbReference>
<protein>
    <submittedName>
        <fullName evidence="3">Glycosyl transferase</fullName>
    </submittedName>
</protein>